<feature type="region of interest" description="Disordered" evidence="1">
    <location>
        <begin position="89"/>
        <end position="121"/>
    </location>
</feature>
<proteinExistence type="predicted"/>
<feature type="compositionally biased region" description="Polar residues" evidence="1">
    <location>
        <begin position="25"/>
        <end position="35"/>
    </location>
</feature>
<comment type="caution">
    <text evidence="3">The sequence shown here is derived from an EMBL/GenBank/DDBJ whole genome shotgun (WGS) entry which is preliminary data.</text>
</comment>
<feature type="region of interest" description="Disordered" evidence="1">
    <location>
        <begin position="1"/>
        <end position="35"/>
    </location>
</feature>
<dbReference type="OrthoDB" id="3271139at2759"/>
<evidence type="ECO:0000313" key="4">
    <source>
        <dbReference type="Proteomes" id="UP000217199"/>
    </source>
</evidence>
<dbReference type="InterPro" id="IPR040976">
    <property type="entry name" value="Pkinase_fungal"/>
</dbReference>
<dbReference type="InterPro" id="IPR011009">
    <property type="entry name" value="Kinase-like_dom_sf"/>
</dbReference>
<evidence type="ECO:0000256" key="1">
    <source>
        <dbReference type="SAM" id="MobiDB-lite"/>
    </source>
</evidence>
<feature type="compositionally biased region" description="Polar residues" evidence="1">
    <location>
        <begin position="257"/>
        <end position="267"/>
    </location>
</feature>
<protein>
    <submittedName>
        <fullName evidence="3">Other 1 kinase</fullName>
    </submittedName>
</protein>
<evidence type="ECO:0000313" key="3">
    <source>
        <dbReference type="EMBL" id="PAV18247.1"/>
    </source>
</evidence>
<dbReference type="AlphaFoldDB" id="A0A286UF96"/>
<organism evidence="3 4">
    <name type="scientific">Pyrrhoderma noxium</name>
    <dbReference type="NCBI Taxonomy" id="2282107"/>
    <lineage>
        <taxon>Eukaryota</taxon>
        <taxon>Fungi</taxon>
        <taxon>Dikarya</taxon>
        <taxon>Basidiomycota</taxon>
        <taxon>Agaricomycotina</taxon>
        <taxon>Agaricomycetes</taxon>
        <taxon>Hymenochaetales</taxon>
        <taxon>Hymenochaetaceae</taxon>
        <taxon>Pyrrhoderma</taxon>
    </lineage>
</organism>
<dbReference type="EMBL" id="NBII01000006">
    <property type="protein sequence ID" value="PAV18247.1"/>
    <property type="molecule type" value="Genomic_DNA"/>
</dbReference>
<dbReference type="SUPFAM" id="SSF56112">
    <property type="entry name" value="Protein kinase-like (PK-like)"/>
    <property type="match status" value="1"/>
</dbReference>
<keyword evidence="4" id="KW-1185">Reference proteome</keyword>
<dbReference type="Pfam" id="PF17667">
    <property type="entry name" value="Pkinase_fungal"/>
    <property type="match status" value="1"/>
</dbReference>
<dbReference type="Gene3D" id="1.10.510.10">
    <property type="entry name" value="Transferase(Phosphotransferase) domain 1"/>
    <property type="match status" value="1"/>
</dbReference>
<keyword evidence="3" id="KW-0418">Kinase</keyword>
<feature type="compositionally biased region" description="Basic and acidic residues" evidence="1">
    <location>
        <begin position="376"/>
        <end position="387"/>
    </location>
</feature>
<sequence length="399" mass="44875">MREGITLAGSSNAARSPTREACGASGTTLSNNEASNVDYLNEIKKDFISDQRYPPDTGLRESSGLVYTRSSFSGGSSSCGYNGFKSNSQEVASQKSKDTDPRIRSSSSSQSNPESDSQTSRISQNCIDFKEVAILFDKVDDNKDKLLVITDVVYTLQRDHSVGWVHRDISTRNVYLCTDAVTQEKKGMIGYFEYAKMAGVGSQNEVRTGTPDFMSVEISRQRYLFAKLSKDTAEGKGLDDYMQRLMHKEENPEQVDAGTNKSDSQATRQRKFNKDTLFSGTVGNQDRFEFLSVRTTYADTTGCLPKYFENLIRRLGTIAEAIIEFYQWKELDYQVNESNKEEPILWDESSTIHGIFIARIPGIDDEILSATQSNKRRTDEQDSERSNKRQRSTLETASR</sequence>
<reference evidence="3 4" key="1">
    <citation type="journal article" date="2017" name="Mol. Ecol.">
        <title>Comparative and population genomic landscape of Phellinus noxius: A hypervariable fungus causing root rot in trees.</title>
        <authorList>
            <person name="Chung C.L."/>
            <person name="Lee T.J."/>
            <person name="Akiba M."/>
            <person name="Lee H.H."/>
            <person name="Kuo T.H."/>
            <person name="Liu D."/>
            <person name="Ke H.M."/>
            <person name="Yokoi T."/>
            <person name="Roa M.B."/>
            <person name="Lu M.J."/>
            <person name="Chang Y.Y."/>
            <person name="Ann P.J."/>
            <person name="Tsai J.N."/>
            <person name="Chen C.Y."/>
            <person name="Tzean S.S."/>
            <person name="Ota Y."/>
            <person name="Hattori T."/>
            <person name="Sahashi N."/>
            <person name="Liou R.F."/>
            <person name="Kikuchi T."/>
            <person name="Tsai I.J."/>
        </authorList>
    </citation>
    <scope>NUCLEOTIDE SEQUENCE [LARGE SCALE GENOMIC DNA]</scope>
    <source>
        <strain evidence="3 4">FFPRI411160</strain>
    </source>
</reference>
<accession>A0A286UF96</accession>
<dbReference type="GO" id="GO:0016301">
    <property type="term" value="F:kinase activity"/>
    <property type="evidence" value="ECO:0007669"/>
    <property type="project" value="UniProtKB-KW"/>
</dbReference>
<keyword evidence="3" id="KW-0808">Transferase</keyword>
<feature type="domain" description="Fungal-type protein kinase" evidence="2">
    <location>
        <begin position="90"/>
        <end position="220"/>
    </location>
</feature>
<dbReference type="InParanoid" id="A0A286UF96"/>
<gene>
    <name evidence="3" type="ORF">PNOK_0673300</name>
</gene>
<dbReference type="Proteomes" id="UP000217199">
    <property type="component" value="Unassembled WGS sequence"/>
</dbReference>
<name>A0A286UF96_9AGAM</name>
<feature type="compositionally biased region" description="Low complexity" evidence="1">
    <location>
        <begin position="105"/>
        <end position="120"/>
    </location>
</feature>
<feature type="region of interest" description="Disordered" evidence="1">
    <location>
        <begin position="249"/>
        <end position="270"/>
    </location>
</feature>
<evidence type="ECO:0000259" key="2">
    <source>
        <dbReference type="Pfam" id="PF17667"/>
    </source>
</evidence>
<feature type="region of interest" description="Disordered" evidence="1">
    <location>
        <begin position="370"/>
        <end position="399"/>
    </location>
</feature>